<keyword evidence="1" id="KW-0472">Membrane</keyword>
<keyword evidence="1" id="KW-1133">Transmembrane helix</keyword>
<accession>A0ABM0V223</accession>
<evidence type="ECO:0000313" key="2">
    <source>
        <dbReference type="Proteomes" id="UP000694864"/>
    </source>
</evidence>
<sequence length="90" mass="9962">MATKKFSAIILPLYMIFTLVLLPITSGRKQKEPCQDWRYGCSSRVACSAKCLSLGYKGGDCVTFAFPVCCCKINLEFQHDSPTSSPIMTN</sequence>
<evidence type="ECO:0000256" key="1">
    <source>
        <dbReference type="SAM" id="Phobius"/>
    </source>
</evidence>
<dbReference type="GeneID" id="104731848"/>
<reference evidence="2" key="1">
    <citation type="journal article" date="2014" name="Nat. Commun.">
        <title>The emerging biofuel crop Camelina sativa retains a highly undifferentiated hexaploid genome structure.</title>
        <authorList>
            <person name="Kagale S."/>
            <person name="Koh C."/>
            <person name="Nixon J."/>
            <person name="Bollina V."/>
            <person name="Clarke W.E."/>
            <person name="Tuteja R."/>
            <person name="Spillane C."/>
            <person name="Robinson S.J."/>
            <person name="Links M.G."/>
            <person name="Clarke C."/>
            <person name="Higgins E.E."/>
            <person name="Huebert T."/>
            <person name="Sharpe A.G."/>
            <person name="Parkin I.A."/>
        </authorList>
    </citation>
    <scope>NUCLEOTIDE SEQUENCE [LARGE SCALE GENOMIC DNA]</scope>
    <source>
        <strain evidence="2">cv. DH55</strain>
    </source>
</reference>
<protein>
    <submittedName>
        <fullName evidence="3">Defensin-like protein 82</fullName>
    </submittedName>
</protein>
<keyword evidence="2" id="KW-1185">Reference proteome</keyword>
<gene>
    <name evidence="3" type="primary">LOC104731848</name>
</gene>
<reference evidence="3" key="2">
    <citation type="submission" date="2025-08" db="UniProtKB">
        <authorList>
            <consortium name="RefSeq"/>
        </authorList>
    </citation>
    <scope>IDENTIFICATION</scope>
    <source>
        <tissue evidence="3">Leaf</tissue>
    </source>
</reference>
<proteinExistence type="predicted"/>
<organism evidence="2 3">
    <name type="scientific">Camelina sativa</name>
    <name type="common">False flax</name>
    <name type="synonym">Myagrum sativum</name>
    <dbReference type="NCBI Taxonomy" id="90675"/>
    <lineage>
        <taxon>Eukaryota</taxon>
        <taxon>Viridiplantae</taxon>
        <taxon>Streptophyta</taxon>
        <taxon>Embryophyta</taxon>
        <taxon>Tracheophyta</taxon>
        <taxon>Spermatophyta</taxon>
        <taxon>Magnoliopsida</taxon>
        <taxon>eudicotyledons</taxon>
        <taxon>Gunneridae</taxon>
        <taxon>Pentapetalae</taxon>
        <taxon>rosids</taxon>
        <taxon>malvids</taxon>
        <taxon>Brassicales</taxon>
        <taxon>Brassicaceae</taxon>
        <taxon>Camelineae</taxon>
        <taxon>Camelina</taxon>
    </lineage>
</organism>
<evidence type="ECO:0000313" key="3">
    <source>
        <dbReference type="RefSeq" id="XP_010449643.1"/>
    </source>
</evidence>
<keyword evidence="1" id="KW-0812">Transmembrane</keyword>
<dbReference type="Proteomes" id="UP000694864">
    <property type="component" value="Chromosome 12"/>
</dbReference>
<name>A0ABM0V223_CAMSA</name>
<feature type="transmembrane region" description="Helical" evidence="1">
    <location>
        <begin position="6"/>
        <end position="24"/>
    </location>
</feature>
<dbReference type="RefSeq" id="XP_010449643.1">
    <property type="nucleotide sequence ID" value="XM_010451341.1"/>
</dbReference>